<proteinExistence type="predicted"/>
<feature type="compositionally biased region" description="Polar residues" evidence="1">
    <location>
        <begin position="78"/>
        <end position="92"/>
    </location>
</feature>
<gene>
    <name evidence="2" type="ORF">PACLA_8A063080</name>
</gene>
<evidence type="ECO:0000256" key="1">
    <source>
        <dbReference type="SAM" id="MobiDB-lite"/>
    </source>
</evidence>
<accession>A0A7D9DM28</accession>
<protein>
    <submittedName>
        <fullName evidence="2">Uncharacterized protein</fullName>
    </submittedName>
</protein>
<evidence type="ECO:0000313" key="2">
    <source>
        <dbReference type="EMBL" id="CAB3987926.1"/>
    </source>
</evidence>
<dbReference type="OrthoDB" id="5990499at2759"/>
<dbReference type="AlphaFoldDB" id="A0A7D9DM28"/>
<organism evidence="2 3">
    <name type="scientific">Paramuricea clavata</name>
    <name type="common">Red gorgonian</name>
    <name type="synonym">Violescent sea-whip</name>
    <dbReference type="NCBI Taxonomy" id="317549"/>
    <lineage>
        <taxon>Eukaryota</taxon>
        <taxon>Metazoa</taxon>
        <taxon>Cnidaria</taxon>
        <taxon>Anthozoa</taxon>
        <taxon>Octocorallia</taxon>
        <taxon>Malacalcyonacea</taxon>
        <taxon>Plexauridae</taxon>
        <taxon>Paramuricea</taxon>
    </lineage>
</organism>
<feature type="region of interest" description="Disordered" evidence="1">
    <location>
        <begin position="76"/>
        <end position="121"/>
    </location>
</feature>
<feature type="compositionally biased region" description="Basic and acidic residues" evidence="1">
    <location>
        <begin position="104"/>
        <end position="121"/>
    </location>
</feature>
<dbReference type="Proteomes" id="UP001152795">
    <property type="component" value="Unassembled WGS sequence"/>
</dbReference>
<dbReference type="EMBL" id="CACRXK020001252">
    <property type="protein sequence ID" value="CAB3987926.1"/>
    <property type="molecule type" value="Genomic_DNA"/>
</dbReference>
<comment type="caution">
    <text evidence="2">The sequence shown here is derived from an EMBL/GenBank/DDBJ whole genome shotgun (WGS) entry which is preliminary data.</text>
</comment>
<name>A0A7D9DM28_PARCT</name>
<reference evidence="2" key="1">
    <citation type="submission" date="2020-04" db="EMBL/GenBank/DDBJ databases">
        <authorList>
            <person name="Alioto T."/>
            <person name="Alioto T."/>
            <person name="Gomez Garrido J."/>
        </authorList>
    </citation>
    <scope>NUCLEOTIDE SEQUENCE</scope>
    <source>
        <strain evidence="2">A484AB</strain>
    </source>
</reference>
<keyword evidence="3" id="KW-1185">Reference proteome</keyword>
<sequence>MKPEGYPVTTDEYKLKTIFRHSQLRHFVIFHGADEKNKREILLDGEKTISVSPQDDCEHFADVIVTAREAPAQDIRFSETNLPADNPANVNVPTDLKKTSPTKLETKKTARQQIEDADKKGKRDSKIKTTIICQLVLLWLKM</sequence>
<evidence type="ECO:0000313" key="3">
    <source>
        <dbReference type="Proteomes" id="UP001152795"/>
    </source>
</evidence>